<dbReference type="Pfam" id="PF00440">
    <property type="entry name" value="TetR_N"/>
    <property type="match status" value="1"/>
</dbReference>
<gene>
    <name evidence="6" type="ORF">ABT404_26695</name>
</gene>
<evidence type="ECO:0000313" key="7">
    <source>
        <dbReference type="Proteomes" id="UP001474181"/>
    </source>
</evidence>
<feature type="domain" description="HTH tetR-type" evidence="5">
    <location>
        <begin position="16"/>
        <end position="75"/>
    </location>
</feature>
<evidence type="ECO:0000256" key="2">
    <source>
        <dbReference type="ARBA" id="ARBA00023125"/>
    </source>
</evidence>
<evidence type="ECO:0000313" key="6">
    <source>
        <dbReference type="EMBL" id="MER7183016.1"/>
    </source>
</evidence>
<evidence type="ECO:0000256" key="4">
    <source>
        <dbReference type="PROSITE-ProRule" id="PRU00335"/>
    </source>
</evidence>
<accession>A0ABV1X1Y3</accession>
<dbReference type="SUPFAM" id="SSF46689">
    <property type="entry name" value="Homeodomain-like"/>
    <property type="match status" value="1"/>
</dbReference>
<keyword evidence="2 4" id="KW-0238">DNA-binding</keyword>
<sequence>MASSTDPPRPLRGDARRNRELLLDAARALFAERGVDVAMAEIARRAGVSNGTLYNRFPTRQDLIEAVFLDRLEKNVELAEQARGADDPWQGCVDYVTGICELQAADRGYNEVVTRGMTSPAAQQLQATATAALGDVFDRAQRAGTLRADATIEDLAFVVWGISRTVDMTGDQAPRLWRRHLALLLDGFRAAAAHPLPEPPLAAGQAHQAMATD</sequence>
<evidence type="ECO:0000259" key="5">
    <source>
        <dbReference type="PROSITE" id="PS50977"/>
    </source>
</evidence>
<dbReference type="EMBL" id="JBEPEK010000215">
    <property type="protein sequence ID" value="MER7183016.1"/>
    <property type="molecule type" value="Genomic_DNA"/>
</dbReference>
<dbReference type="PRINTS" id="PR00455">
    <property type="entry name" value="HTHTETR"/>
</dbReference>
<dbReference type="InterPro" id="IPR049445">
    <property type="entry name" value="TetR_SbtR-like_C"/>
</dbReference>
<evidence type="ECO:0000256" key="1">
    <source>
        <dbReference type="ARBA" id="ARBA00023015"/>
    </source>
</evidence>
<dbReference type="PROSITE" id="PS50977">
    <property type="entry name" value="HTH_TETR_2"/>
    <property type="match status" value="1"/>
</dbReference>
<organism evidence="6 7">
    <name type="scientific">Streptomyces hyaluromycini</name>
    <dbReference type="NCBI Taxonomy" id="1377993"/>
    <lineage>
        <taxon>Bacteria</taxon>
        <taxon>Bacillati</taxon>
        <taxon>Actinomycetota</taxon>
        <taxon>Actinomycetes</taxon>
        <taxon>Kitasatosporales</taxon>
        <taxon>Streptomycetaceae</taxon>
        <taxon>Streptomyces</taxon>
    </lineage>
</organism>
<dbReference type="Gene3D" id="1.10.357.10">
    <property type="entry name" value="Tetracycline Repressor, domain 2"/>
    <property type="match status" value="1"/>
</dbReference>
<dbReference type="InterPro" id="IPR009057">
    <property type="entry name" value="Homeodomain-like_sf"/>
</dbReference>
<proteinExistence type="predicted"/>
<dbReference type="PANTHER" id="PTHR30055:SF234">
    <property type="entry name" value="HTH-TYPE TRANSCRIPTIONAL REGULATOR BETI"/>
    <property type="match status" value="1"/>
</dbReference>
<dbReference type="RefSeq" id="WP_350784037.1">
    <property type="nucleotide sequence ID" value="NZ_JBEPEK010000215.1"/>
</dbReference>
<protein>
    <submittedName>
        <fullName evidence="6">Helix-turn-helix domain-containing protein</fullName>
    </submittedName>
</protein>
<dbReference type="InterPro" id="IPR001647">
    <property type="entry name" value="HTH_TetR"/>
</dbReference>
<keyword evidence="7" id="KW-1185">Reference proteome</keyword>
<keyword evidence="1" id="KW-0805">Transcription regulation</keyword>
<feature type="DNA-binding region" description="H-T-H motif" evidence="4">
    <location>
        <begin position="38"/>
        <end position="57"/>
    </location>
</feature>
<dbReference type="Proteomes" id="UP001474181">
    <property type="component" value="Unassembled WGS sequence"/>
</dbReference>
<keyword evidence="3" id="KW-0804">Transcription</keyword>
<name>A0ABV1X1Y3_9ACTN</name>
<dbReference type="InterPro" id="IPR036271">
    <property type="entry name" value="Tet_transcr_reg_TetR-rel_C_sf"/>
</dbReference>
<dbReference type="SUPFAM" id="SSF48498">
    <property type="entry name" value="Tetracyclin repressor-like, C-terminal domain"/>
    <property type="match status" value="1"/>
</dbReference>
<evidence type="ECO:0000256" key="3">
    <source>
        <dbReference type="ARBA" id="ARBA00023163"/>
    </source>
</evidence>
<dbReference type="PANTHER" id="PTHR30055">
    <property type="entry name" value="HTH-TYPE TRANSCRIPTIONAL REGULATOR RUTR"/>
    <property type="match status" value="1"/>
</dbReference>
<reference evidence="6 7" key="1">
    <citation type="submission" date="2024-06" db="EMBL/GenBank/DDBJ databases">
        <title>The Natural Products Discovery Center: Release of the First 8490 Sequenced Strains for Exploring Actinobacteria Biosynthetic Diversity.</title>
        <authorList>
            <person name="Kalkreuter E."/>
            <person name="Kautsar S.A."/>
            <person name="Yang D."/>
            <person name="Bader C.D."/>
            <person name="Teijaro C.N."/>
            <person name="Fluegel L."/>
            <person name="Davis C.M."/>
            <person name="Simpson J.R."/>
            <person name="Lauterbach L."/>
            <person name="Steele A.D."/>
            <person name="Gui C."/>
            <person name="Meng S."/>
            <person name="Li G."/>
            <person name="Viehrig K."/>
            <person name="Ye F."/>
            <person name="Su P."/>
            <person name="Kiefer A.F."/>
            <person name="Nichols A."/>
            <person name="Cepeda A.J."/>
            <person name="Yan W."/>
            <person name="Fan B."/>
            <person name="Jiang Y."/>
            <person name="Adhikari A."/>
            <person name="Zheng C.-J."/>
            <person name="Schuster L."/>
            <person name="Cowan T.M."/>
            <person name="Smanski M.J."/>
            <person name="Chevrette M.G."/>
            <person name="De Carvalho L.P.S."/>
            <person name="Shen B."/>
        </authorList>
    </citation>
    <scope>NUCLEOTIDE SEQUENCE [LARGE SCALE GENOMIC DNA]</scope>
    <source>
        <strain evidence="6 7">NPDC000234</strain>
    </source>
</reference>
<comment type="caution">
    <text evidence="6">The sequence shown here is derived from an EMBL/GenBank/DDBJ whole genome shotgun (WGS) entry which is preliminary data.</text>
</comment>
<dbReference type="Pfam" id="PF21597">
    <property type="entry name" value="TetR_C_43"/>
    <property type="match status" value="1"/>
</dbReference>
<dbReference type="InterPro" id="IPR050109">
    <property type="entry name" value="HTH-type_TetR-like_transc_reg"/>
</dbReference>